<sequence>MYLSKRWISSTYIGFFEGSEARISPSKEIASLTNVLVLGATGFVGGAIARHLVQSGHRVSGLARSDIKAAQLTEAGIAPVRGDIEADLPSILAAARAADAVIYAAQIAPPAEQQAVAGLLETLAGTEKTFLFLSGSGVLCQRTGGAWSADSFAEDDAFVSEPLAVARVETEQRVRAAAQKGVRAMVVRPPLIWGPGDHGHVSMVYRSVSITGAACYVGDGLATYGNVHVDDIADLFARAVQTGSPGALFHAVAGETPNRWIAEAVARDLGVPTRSVTMTEAAEIWGEFGALIMSVSSRVRDAATRAALGWSPRHSDMLSEIGEPRLRVLATSQTQQGAQE</sequence>
<evidence type="ECO:0000313" key="3">
    <source>
        <dbReference type="Proteomes" id="UP000758022"/>
    </source>
</evidence>
<comment type="caution">
    <text evidence="2">The sequence shown here is derived from an EMBL/GenBank/DDBJ whole genome shotgun (WGS) entry which is preliminary data.</text>
</comment>
<evidence type="ECO:0000313" key="2">
    <source>
        <dbReference type="EMBL" id="MBY3068280.1"/>
    </source>
</evidence>
<dbReference type="PANTHER" id="PTHR48079">
    <property type="entry name" value="PROTEIN YEEZ"/>
    <property type="match status" value="1"/>
</dbReference>
<dbReference type="InterPro" id="IPR001509">
    <property type="entry name" value="Epimerase_deHydtase"/>
</dbReference>
<dbReference type="InterPro" id="IPR051783">
    <property type="entry name" value="NAD(P)-dependent_oxidoreduct"/>
</dbReference>
<protein>
    <submittedName>
        <fullName evidence="2">NAD-dependent epimerase/dehydratase family protein</fullName>
    </submittedName>
</protein>
<dbReference type="Gene3D" id="3.40.50.720">
    <property type="entry name" value="NAD(P)-binding Rossmann-like Domain"/>
    <property type="match status" value="1"/>
</dbReference>
<dbReference type="GO" id="GO:0005737">
    <property type="term" value="C:cytoplasm"/>
    <property type="evidence" value="ECO:0007669"/>
    <property type="project" value="TreeGrafter"/>
</dbReference>
<reference evidence="2" key="1">
    <citation type="submission" date="2020-04" db="EMBL/GenBank/DDBJ databases">
        <title>Global-level population genomics supports evidence of horizontal gene transfer on evolution of Rhizobia in Lentils.</title>
        <authorList>
            <person name="Gai Y."/>
            <person name="Cook D."/>
            <person name="Riely B."/>
        </authorList>
    </citation>
    <scope>NUCLEOTIDE SEQUENCE</scope>
    <source>
        <strain evidence="2">TLR9</strain>
    </source>
</reference>
<organism evidence="2 3">
    <name type="scientific">Rhizobium laguerreae</name>
    <dbReference type="NCBI Taxonomy" id="1076926"/>
    <lineage>
        <taxon>Bacteria</taxon>
        <taxon>Pseudomonadati</taxon>
        <taxon>Pseudomonadota</taxon>
        <taxon>Alphaproteobacteria</taxon>
        <taxon>Hyphomicrobiales</taxon>
        <taxon>Rhizobiaceae</taxon>
        <taxon>Rhizobium/Agrobacterium group</taxon>
        <taxon>Rhizobium</taxon>
    </lineage>
</organism>
<evidence type="ECO:0000259" key="1">
    <source>
        <dbReference type="Pfam" id="PF01370"/>
    </source>
</evidence>
<dbReference type="GO" id="GO:0004029">
    <property type="term" value="F:aldehyde dehydrogenase (NAD+) activity"/>
    <property type="evidence" value="ECO:0007669"/>
    <property type="project" value="TreeGrafter"/>
</dbReference>
<name>A0AB35FPP4_9HYPH</name>
<proteinExistence type="predicted"/>
<dbReference type="RefSeq" id="WP_221980185.1">
    <property type="nucleotide sequence ID" value="NZ_JAAXQQ010000015.1"/>
</dbReference>
<dbReference type="InterPro" id="IPR036291">
    <property type="entry name" value="NAD(P)-bd_dom_sf"/>
</dbReference>
<dbReference type="EMBL" id="JAAXQQ010000015">
    <property type="protein sequence ID" value="MBY3068280.1"/>
    <property type="molecule type" value="Genomic_DNA"/>
</dbReference>
<dbReference type="Proteomes" id="UP000758022">
    <property type="component" value="Unassembled WGS sequence"/>
</dbReference>
<dbReference type="PANTHER" id="PTHR48079:SF6">
    <property type="entry name" value="NAD(P)-BINDING DOMAIN-CONTAINING PROTEIN-RELATED"/>
    <property type="match status" value="1"/>
</dbReference>
<feature type="domain" description="NAD-dependent epimerase/dehydratase" evidence="1">
    <location>
        <begin position="35"/>
        <end position="243"/>
    </location>
</feature>
<dbReference type="SUPFAM" id="SSF51735">
    <property type="entry name" value="NAD(P)-binding Rossmann-fold domains"/>
    <property type="match status" value="1"/>
</dbReference>
<gene>
    <name evidence="2" type="ORF">HFO74_33565</name>
</gene>
<accession>A0AB35FPP4</accession>
<dbReference type="AlphaFoldDB" id="A0AB35FPP4"/>
<dbReference type="Pfam" id="PF01370">
    <property type="entry name" value="Epimerase"/>
    <property type="match status" value="1"/>
</dbReference>